<dbReference type="Pfam" id="PF12802">
    <property type="entry name" value="MarR_2"/>
    <property type="match status" value="1"/>
</dbReference>
<proteinExistence type="predicted"/>
<dbReference type="InterPro" id="IPR039422">
    <property type="entry name" value="MarR/SlyA-like"/>
</dbReference>
<dbReference type="PROSITE" id="PS50995">
    <property type="entry name" value="HTH_MARR_2"/>
    <property type="match status" value="1"/>
</dbReference>
<gene>
    <name evidence="2" type="ORF">ACFPM7_23890</name>
</gene>
<dbReference type="Gene3D" id="1.10.10.10">
    <property type="entry name" value="Winged helix-like DNA-binding domain superfamily/Winged helix DNA-binding domain"/>
    <property type="match status" value="1"/>
</dbReference>
<comment type="caution">
    <text evidence="2">The sequence shown here is derived from an EMBL/GenBank/DDBJ whole genome shotgun (WGS) entry which is preliminary data.</text>
</comment>
<dbReference type="RefSeq" id="WP_378249981.1">
    <property type="nucleotide sequence ID" value="NZ_JBHSKF010000014.1"/>
</dbReference>
<dbReference type="InterPro" id="IPR036390">
    <property type="entry name" value="WH_DNA-bd_sf"/>
</dbReference>
<keyword evidence="3" id="KW-1185">Reference proteome</keyword>
<evidence type="ECO:0000313" key="3">
    <source>
        <dbReference type="Proteomes" id="UP001596157"/>
    </source>
</evidence>
<organism evidence="2 3">
    <name type="scientific">Actinokineospora guangxiensis</name>
    <dbReference type="NCBI Taxonomy" id="1490288"/>
    <lineage>
        <taxon>Bacteria</taxon>
        <taxon>Bacillati</taxon>
        <taxon>Actinomycetota</taxon>
        <taxon>Actinomycetes</taxon>
        <taxon>Pseudonocardiales</taxon>
        <taxon>Pseudonocardiaceae</taxon>
        <taxon>Actinokineospora</taxon>
    </lineage>
</organism>
<dbReference type="SUPFAM" id="SSF46785">
    <property type="entry name" value="Winged helix' DNA-binding domain"/>
    <property type="match status" value="1"/>
</dbReference>
<accession>A0ABW0ERR5</accession>
<feature type="domain" description="HTH marR-type" evidence="1">
    <location>
        <begin position="19"/>
        <end position="155"/>
    </location>
</feature>
<protein>
    <submittedName>
        <fullName evidence="2">MarR family winged helix-turn-helix transcriptional regulator</fullName>
    </submittedName>
</protein>
<sequence>MTVEVAGGEMPGEVDVQARQDVIDRLRKVTAGFSVAGKGFSRSHGLQRTDAEALLLVVDAERDGEPLGPSRLARGLGISTASATVLVDRLVAAGHVRRHLDPADRRRVTLAVSAATMASAADYFAELNTRLLACLGDVPPEDIATVAGVLDTLLAALDTPVCRDGVTT</sequence>
<dbReference type="Proteomes" id="UP001596157">
    <property type="component" value="Unassembled WGS sequence"/>
</dbReference>
<dbReference type="PANTHER" id="PTHR33164">
    <property type="entry name" value="TRANSCRIPTIONAL REGULATOR, MARR FAMILY"/>
    <property type="match status" value="1"/>
</dbReference>
<reference evidence="3" key="1">
    <citation type="journal article" date="2019" name="Int. J. Syst. Evol. Microbiol.">
        <title>The Global Catalogue of Microorganisms (GCM) 10K type strain sequencing project: providing services to taxonomists for standard genome sequencing and annotation.</title>
        <authorList>
            <consortium name="The Broad Institute Genomics Platform"/>
            <consortium name="The Broad Institute Genome Sequencing Center for Infectious Disease"/>
            <person name="Wu L."/>
            <person name="Ma J."/>
        </authorList>
    </citation>
    <scope>NUCLEOTIDE SEQUENCE [LARGE SCALE GENOMIC DNA]</scope>
    <source>
        <strain evidence="3">CCUG 59778</strain>
    </source>
</reference>
<dbReference type="PANTHER" id="PTHR33164:SF106">
    <property type="entry name" value="TRANSCRIPTIONAL REGULATORY PROTEIN"/>
    <property type="match status" value="1"/>
</dbReference>
<name>A0ABW0ERR5_9PSEU</name>
<evidence type="ECO:0000259" key="1">
    <source>
        <dbReference type="PROSITE" id="PS50995"/>
    </source>
</evidence>
<evidence type="ECO:0000313" key="2">
    <source>
        <dbReference type="EMBL" id="MFC5290108.1"/>
    </source>
</evidence>
<dbReference type="InterPro" id="IPR036388">
    <property type="entry name" value="WH-like_DNA-bd_sf"/>
</dbReference>
<dbReference type="InterPro" id="IPR000835">
    <property type="entry name" value="HTH_MarR-typ"/>
</dbReference>
<dbReference type="SMART" id="SM00347">
    <property type="entry name" value="HTH_MARR"/>
    <property type="match status" value="1"/>
</dbReference>
<dbReference type="EMBL" id="JBHSKF010000014">
    <property type="protein sequence ID" value="MFC5290108.1"/>
    <property type="molecule type" value="Genomic_DNA"/>
</dbReference>